<organism evidence="4 5">
    <name type="scientific">Quadrisphaera granulorum</name>
    <dbReference type="NCBI Taxonomy" id="317664"/>
    <lineage>
        <taxon>Bacteria</taxon>
        <taxon>Bacillati</taxon>
        <taxon>Actinomycetota</taxon>
        <taxon>Actinomycetes</taxon>
        <taxon>Kineosporiales</taxon>
        <taxon>Kineosporiaceae</taxon>
        <taxon>Quadrisphaera</taxon>
    </lineage>
</organism>
<dbReference type="AlphaFoldDB" id="A0A316AAY3"/>
<reference evidence="4 5" key="1">
    <citation type="submission" date="2018-03" db="EMBL/GenBank/DDBJ databases">
        <title>Genomic Encyclopedia of Archaeal and Bacterial Type Strains, Phase II (KMG-II): from individual species to whole genera.</title>
        <authorList>
            <person name="Goeker M."/>
        </authorList>
    </citation>
    <scope>NUCLEOTIDE SEQUENCE [LARGE SCALE GENOMIC DNA]</scope>
    <source>
        <strain evidence="4 5">DSM 44889</strain>
    </source>
</reference>
<dbReference type="Pfam" id="PF05378">
    <property type="entry name" value="Hydant_A_N"/>
    <property type="match status" value="1"/>
</dbReference>
<sequence>MGPESRTGATTPSDISGCTIEIDTGGTFTDGYVTAGDRVVTAKVDTTPYDLSTGVLACIDRAAERLGVTRADLLRATDAFRLSTTVGTNTLINRSGPAVGLLLSQGTEHVVDELSPNLPLSRDLVAGVADAADRATTQAAVRRLLERGARVLVIALLGGPDLAGRESAVRGLIAESYPRHYLGAVPVLPSHQVTPVHDERLRIQTAVLSAYLHPVMSTFLYRVEDALRADGYTRPLQVADASGGTSRVAKTSALRTWGSGPAGGVAASTALAVELDTPVAVGFDVGGTSTDVSVAVDGRWTYEVQPAIEGIDVALPALSLVSAPIGGGTVARIVEGALVLGPDSAGAQPGPACFGLGGEDVTVTDAVCHLGLFDPDNFLGGRKKLDVEASRRVLERLAQEVGSDAEALATQIVEKAGQLIASAIAVQLQDAGVDADATLFATGGAGGMLAGFIHIAAPATETIAFPMSPVFSAFGLSRLDIRHAYEAPADSPTLDADLEALRLRAHADMRSEGFSPEQVQFSEETEVVDAAGRVRVVSGRLDQPEPGESPRLVRLTASTSSRRARFPQAGVGGDAPVSTRLVQWPGGPQKTPVYDWAGLPVGSSLPGPAVLETDETTVAVPPGFTVRIGSMGEARLTA</sequence>
<feature type="domain" description="Hydantoinase A/oxoprolinase" evidence="1">
    <location>
        <begin position="202"/>
        <end position="482"/>
    </location>
</feature>
<keyword evidence="5" id="KW-1185">Reference proteome</keyword>
<evidence type="ECO:0000259" key="2">
    <source>
        <dbReference type="Pfam" id="PF05378"/>
    </source>
</evidence>
<dbReference type="OrthoDB" id="9768323at2"/>
<evidence type="ECO:0000313" key="4">
    <source>
        <dbReference type="EMBL" id="PWJ54378.1"/>
    </source>
</evidence>
<dbReference type="GO" id="GO:0006749">
    <property type="term" value="P:glutathione metabolic process"/>
    <property type="evidence" value="ECO:0007669"/>
    <property type="project" value="TreeGrafter"/>
</dbReference>
<dbReference type="InterPro" id="IPR008040">
    <property type="entry name" value="Hydant_A_N"/>
</dbReference>
<dbReference type="InterPro" id="IPR002821">
    <property type="entry name" value="Hydantoinase_A"/>
</dbReference>
<feature type="domain" description="Acetophenone carboxylase-like C-terminal" evidence="3">
    <location>
        <begin position="574"/>
        <end position="628"/>
    </location>
</feature>
<gene>
    <name evidence="4" type="ORF">BXY45_10774</name>
</gene>
<dbReference type="EMBL" id="QGDQ01000007">
    <property type="protein sequence ID" value="PWJ54378.1"/>
    <property type="molecule type" value="Genomic_DNA"/>
</dbReference>
<dbReference type="PANTHER" id="PTHR11365:SF23">
    <property type="entry name" value="HYPOTHETICAL 5-OXOPROLINASE (EUROFUNG)-RELATED"/>
    <property type="match status" value="1"/>
</dbReference>
<protein>
    <submittedName>
        <fullName evidence="4">Acetophenone carboxylase</fullName>
    </submittedName>
</protein>
<dbReference type="GO" id="GO:0017168">
    <property type="term" value="F:5-oxoprolinase (ATP-hydrolyzing) activity"/>
    <property type="evidence" value="ECO:0007669"/>
    <property type="project" value="TreeGrafter"/>
</dbReference>
<evidence type="ECO:0000259" key="3">
    <source>
        <dbReference type="Pfam" id="PF19278"/>
    </source>
</evidence>
<evidence type="ECO:0000259" key="1">
    <source>
        <dbReference type="Pfam" id="PF01968"/>
    </source>
</evidence>
<feature type="domain" description="Hydantoinase/oxoprolinase N-terminal" evidence="2">
    <location>
        <begin position="20"/>
        <end position="173"/>
    </location>
</feature>
<dbReference type="Pfam" id="PF01968">
    <property type="entry name" value="Hydantoinase_A"/>
    <property type="match status" value="1"/>
</dbReference>
<evidence type="ECO:0000313" key="5">
    <source>
        <dbReference type="Proteomes" id="UP000245469"/>
    </source>
</evidence>
<dbReference type="Pfam" id="PF19278">
    <property type="entry name" value="Hydant_A_C"/>
    <property type="match status" value="1"/>
</dbReference>
<dbReference type="GO" id="GO:0005829">
    <property type="term" value="C:cytosol"/>
    <property type="evidence" value="ECO:0007669"/>
    <property type="project" value="TreeGrafter"/>
</dbReference>
<dbReference type="RefSeq" id="WP_109773703.1">
    <property type="nucleotide sequence ID" value="NZ_QGDQ01000007.1"/>
</dbReference>
<dbReference type="InterPro" id="IPR045079">
    <property type="entry name" value="Oxoprolinase-like"/>
</dbReference>
<accession>A0A316AAY3</accession>
<dbReference type="Proteomes" id="UP000245469">
    <property type="component" value="Unassembled WGS sequence"/>
</dbReference>
<proteinExistence type="predicted"/>
<dbReference type="InterPro" id="IPR049517">
    <property type="entry name" value="ACX-like_C"/>
</dbReference>
<comment type="caution">
    <text evidence="4">The sequence shown here is derived from an EMBL/GenBank/DDBJ whole genome shotgun (WGS) entry which is preliminary data.</text>
</comment>
<dbReference type="PANTHER" id="PTHR11365">
    <property type="entry name" value="5-OXOPROLINASE RELATED"/>
    <property type="match status" value="1"/>
</dbReference>
<name>A0A316AAY3_9ACTN</name>